<evidence type="ECO:0000256" key="2">
    <source>
        <dbReference type="PIRSR" id="PIRSR005211-1"/>
    </source>
</evidence>
<dbReference type="GO" id="GO:0034338">
    <property type="term" value="F:short-chain carboxylesterase activity"/>
    <property type="evidence" value="ECO:0007669"/>
    <property type="project" value="TreeGrafter"/>
</dbReference>
<feature type="active site" description="Charge relay system" evidence="2">
    <location>
        <position position="173"/>
    </location>
</feature>
<evidence type="ECO:0000256" key="1">
    <source>
        <dbReference type="ARBA" id="ARBA00010884"/>
    </source>
</evidence>
<dbReference type="PANTHER" id="PTHR10794">
    <property type="entry name" value="ABHYDROLASE DOMAIN-CONTAINING PROTEIN"/>
    <property type="match status" value="1"/>
</dbReference>
<evidence type="ECO:0000313" key="5">
    <source>
        <dbReference type="Proteomes" id="UP000186309"/>
    </source>
</evidence>
<keyword evidence="5" id="KW-1185">Reference proteome</keyword>
<feature type="active site" description="Charge relay system" evidence="2">
    <location>
        <position position="299"/>
    </location>
</feature>
<dbReference type="InterPro" id="IPR000073">
    <property type="entry name" value="AB_hydrolase_1"/>
</dbReference>
<gene>
    <name evidence="4" type="ORF">BSF38_00551</name>
</gene>
<proteinExistence type="inferred from homology"/>
<accession>A0A1U7CJQ7</accession>
<dbReference type="PANTHER" id="PTHR10794:SF94">
    <property type="entry name" value="ESTERASE YHET-RELATED"/>
    <property type="match status" value="1"/>
</dbReference>
<dbReference type="InterPro" id="IPR050960">
    <property type="entry name" value="AB_hydrolase_4_sf"/>
</dbReference>
<organism evidence="4 5">
    <name type="scientific">Paludisphaera borealis</name>
    <dbReference type="NCBI Taxonomy" id="1387353"/>
    <lineage>
        <taxon>Bacteria</taxon>
        <taxon>Pseudomonadati</taxon>
        <taxon>Planctomycetota</taxon>
        <taxon>Planctomycetia</taxon>
        <taxon>Isosphaerales</taxon>
        <taxon>Isosphaeraceae</taxon>
        <taxon>Paludisphaera</taxon>
    </lineage>
</organism>
<feature type="domain" description="AB hydrolase-1" evidence="3">
    <location>
        <begin position="96"/>
        <end position="330"/>
    </location>
</feature>
<dbReference type="Gene3D" id="3.40.50.1820">
    <property type="entry name" value="alpha/beta hydrolase"/>
    <property type="match status" value="1"/>
</dbReference>
<dbReference type="GO" id="GO:0047372">
    <property type="term" value="F:monoacylglycerol lipase activity"/>
    <property type="evidence" value="ECO:0007669"/>
    <property type="project" value="TreeGrafter"/>
</dbReference>
<comment type="similarity">
    <text evidence="1">Belongs to the AB hydrolase superfamily. AB hydrolase 4 family.</text>
</comment>
<evidence type="ECO:0000259" key="3">
    <source>
        <dbReference type="Pfam" id="PF12697"/>
    </source>
</evidence>
<dbReference type="Pfam" id="PF12697">
    <property type="entry name" value="Abhydrolase_6"/>
    <property type="match status" value="1"/>
</dbReference>
<dbReference type="PIRSF" id="PIRSF005211">
    <property type="entry name" value="Ab_hydro_YheT"/>
    <property type="match status" value="1"/>
</dbReference>
<dbReference type="EMBL" id="CP019082">
    <property type="protein sequence ID" value="APW59137.1"/>
    <property type="molecule type" value="Genomic_DNA"/>
</dbReference>
<protein>
    <recommendedName>
        <fullName evidence="3">AB hydrolase-1 domain-containing protein</fullName>
    </recommendedName>
</protein>
<dbReference type="KEGG" id="pbor:BSF38_00551"/>
<dbReference type="InterPro" id="IPR012020">
    <property type="entry name" value="ABHD4"/>
</dbReference>
<dbReference type="AlphaFoldDB" id="A0A1U7CJQ7"/>
<evidence type="ECO:0000313" key="4">
    <source>
        <dbReference type="EMBL" id="APW59137.1"/>
    </source>
</evidence>
<dbReference type="InterPro" id="IPR029058">
    <property type="entry name" value="AB_hydrolase_fold"/>
</dbReference>
<name>A0A1U7CJQ7_9BACT</name>
<sequence length="358" mass="39141">MFHHCRNVSYFMPHFMPHSLIRSTEPTTQARDAAPSFAPHPWVKGGHAQTIGGWLLGGGRLGLEVETLSIDLGDGDHLCVLESIPRGWRVGEPAAVLIHGLAGSAGAPYLIRFANRLHAMGVRVVRMNLRGAGEGFGLARRIYHAGRSADVRTVVDWLADRARGSPIAVAGFSLGASLALKLAAEAAERPAAGLDCILAANPPIDLLACARRMQEPENFVYDRNFVRWLRGEVVKLHRRFPDLGAVDLQGVRSVYTFDDLYTAPRNGFASADDYYQRSSAGPLAPRIALAGLVVHAADDPFIPVEAFRSVAFPANVDFELCAHGGHLGYISRTPWRGDRRWLEARLADWLCRRWGLGG</sequence>
<dbReference type="STRING" id="1387353.BSF38_00551"/>
<dbReference type="SUPFAM" id="SSF53474">
    <property type="entry name" value="alpha/beta-Hydrolases"/>
    <property type="match status" value="1"/>
</dbReference>
<dbReference type="Proteomes" id="UP000186309">
    <property type="component" value="Chromosome"/>
</dbReference>
<reference evidence="5" key="1">
    <citation type="submission" date="2016-12" db="EMBL/GenBank/DDBJ databases">
        <title>Comparative genomics of four Isosphaeraceae planctomycetes: a common pool of plasmids and glycoside hydrolase genes.</title>
        <authorList>
            <person name="Ivanova A."/>
        </authorList>
    </citation>
    <scope>NUCLEOTIDE SEQUENCE [LARGE SCALE GENOMIC DNA]</scope>
    <source>
        <strain evidence="5">PX4</strain>
    </source>
</reference>
<feature type="active site" description="Charge relay system" evidence="2">
    <location>
        <position position="326"/>
    </location>
</feature>